<evidence type="ECO:0000313" key="2">
    <source>
        <dbReference type="Proteomes" id="UP001332243"/>
    </source>
</evidence>
<protein>
    <recommendedName>
        <fullName evidence="3">DUF1937 domain-containing protein</fullName>
    </recommendedName>
</protein>
<proteinExistence type="predicted"/>
<reference evidence="1 2" key="1">
    <citation type="submission" date="2024-01" db="EMBL/GenBank/DDBJ databases">
        <title>Genome insights into Plantactinospora sonchi sp. nov.</title>
        <authorList>
            <person name="Wang L."/>
        </authorList>
    </citation>
    <scope>NUCLEOTIDE SEQUENCE [LARGE SCALE GENOMIC DNA]</scope>
    <source>
        <strain evidence="1 2">NEAU-QY2</strain>
    </source>
</reference>
<dbReference type="Proteomes" id="UP001332243">
    <property type="component" value="Unassembled WGS sequence"/>
</dbReference>
<keyword evidence="2" id="KW-1185">Reference proteome</keyword>
<dbReference type="EMBL" id="JAZGQK010000006">
    <property type="protein sequence ID" value="MEE6258590.1"/>
    <property type="molecule type" value="Genomic_DNA"/>
</dbReference>
<gene>
    <name evidence="1" type="ORF">V1633_08820</name>
</gene>
<comment type="caution">
    <text evidence="1">The sequence shown here is derived from an EMBL/GenBank/DDBJ whole genome shotgun (WGS) entry which is preliminary data.</text>
</comment>
<evidence type="ECO:0008006" key="3">
    <source>
        <dbReference type="Google" id="ProtNLM"/>
    </source>
</evidence>
<accession>A0ABU7RQ85</accession>
<organism evidence="1 2">
    <name type="scientific">Plantactinospora sonchi</name>
    <dbReference type="NCBI Taxonomy" id="1544735"/>
    <lineage>
        <taxon>Bacteria</taxon>
        <taxon>Bacillati</taxon>
        <taxon>Actinomycetota</taxon>
        <taxon>Actinomycetes</taxon>
        <taxon>Micromonosporales</taxon>
        <taxon>Micromonosporaceae</taxon>
        <taxon>Plantactinospora</taxon>
    </lineage>
</organism>
<sequence length="130" mass="14515">MSYDLAVWEGTPPADDVDGGVVYERLYQEFMEDEEFPPTPRIRVYAVALTERWAEMTGGATSEWGSLLDDASGPMIYLTMPYGRSRELSAEAARLAAEHGLVCYDPQWEHLRPADEKHEGARPSTGHKPG</sequence>
<dbReference type="RefSeq" id="WP_331213687.1">
    <property type="nucleotide sequence ID" value="NZ_JAZGQK010000006.1"/>
</dbReference>
<evidence type="ECO:0000313" key="1">
    <source>
        <dbReference type="EMBL" id="MEE6258590.1"/>
    </source>
</evidence>
<name>A0ABU7RQ85_9ACTN</name>